<dbReference type="PANTHER" id="PTHR45444:SF3">
    <property type="entry name" value="XANTHINE DEHYDROGENASE"/>
    <property type="match status" value="1"/>
</dbReference>
<evidence type="ECO:0000259" key="7">
    <source>
        <dbReference type="PROSITE" id="PS51387"/>
    </source>
</evidence>
<dbReference type="Pfam" id="PF00941">
    <property type="entry name" value="FAD_binding_5"/>
    <property type="match status" value="1"/>
</dbReference>
<dbReference type="PROSITE" id="PS51085">
    <property type="entry name" value="2FE2S_FER_2"/>
    <property type="match status" value="1"/>
</dbReference>
<protein>
    <submittedName>
        <fullName evidence="8">Xanthine dehydrogenase small subunit</fullName>
        <ecNumber evidence="8">1.17.1.4</ecNumber>
    </submittedName>
</protein>
<dbReference type="PROSITE" id="PS51387">
    <property type="entry name" value="FAD_PCMH"/>
    <property type="match status" value="1"/>
</dbReference>
<evidence type="ECO:0000256" key="3">
    <source>
        <dbReference type="ARBA" id="ARBA00022827"/>
    </source>
</evidence>
<dbReference type="GO" id="GO:0004854">
    <property type="term" value="F:xanthine dehydrogenase activity"/>
    <property type="evidence" value="ECO:0007669"/>
    <property type="project" value="UniProtKB-EC"/>
</dbReference>
<keyword evidence="9" id="KW-1185">Reference proteome</keyword>
<evidence type="ECO:0000256" key="2">
    <source>
        <dbReference type="ARBA" id="ARBA00022723"/>
    </source>
</evidence>
<evidence type="ECO:0000313" key="9">
    <source>
        <dbReference type="Proteomes" id="UP001199044"/>
    </source>
</evidence>
<dbReference type="PROSITE" id="PS00197">
    <property type="entry name" value="2FE2S_FER_1"/>
    <property type="match status" value="1"/>
</dbReference>
<dbReference type="InterPro" id="IPR002346">
    <property type="entry name" value="Mopterin_DH_FAD-bd"/>
</dbReference>
<dbReference type="Gene3D" id="3.30.43.10">
    <property type="entry name" value="Uridine Diphospho-n-acetylenolpyruvylglucosamine Reductase, domain 2"/>
    <property type="match status" value="1"/>
</dbReference>
<keyword evidence="3" id="KW-0274">FAD</keyword>
<dbReference type="SUPFAM" id="SSF56176">
    <property type="entry name" value="FAD-binding/transporter-associated domain-like"/>
    <property type="match status" value="1"/>
</dbReference>
<keyword evidence="4 8" id="KW-0560">Oxidoreductase</keyword>
<proteinExistence type="predicted"/>
<gene>
    <name evidence="8" type="primary">xdhA</name>
    <name evidence="8" type="ORF">LDJ79_15080</name>
</gene>
<dbReference type="InterPro" id="IPR014307">
    <property type="entry name" value="Xanthine_DH_ssu"/>
</dbReference>
<dbReference type="InterPro" id="IPR036010">
    <property type="entry name" value="2Fe-2S_ferredoxin-like_sf"/>
</dbReference>
<dbReference type="SUPFAM" id="SSF47741">
    <property type="entry name" value="CO dehydrogenase ISP C-domain like"/>
    <property type="match status" value="1"/>
</dbReference>
<dbReference type="InterPro" id="IPR036683">
    <property type="entry name" value="CO_DH_flav_C_dom_sf"/>
</dbReference>
<dbReference type="InterPro" id="IPR001041">
    <property type="entry name" value="2Fe-2S_ferredoxin-type"/>
</dbReference>
<dbReference type="Gene3D" id="3.30.465.10">
    <property type="match status" value="1"/>
</dbReference>
<dbReference type="InterPro" id="IPR016169">
    <property type="entry name" value="FAD-bd_PCMH_sub2"/>
</dbReference>
<dbReference type="Proteomes" id="UP001199044">
    <property type="component" value="Unassembled WGS sequence"/>
</dbReference>
<dbReference type="InterPro" id="IPR006058">
    <property type="entry name" value="2Fe2S_fd_BS"/>
</dbReference>
<dbReference type="Gene3D" id="3.10.20.30">
    <property type="match status" value="1"/>
</dbReference>
<dbReference type="Gene3D" id="1.10.150.120">
    <property type="entry name" value="[2Fe-2S]-binding domain"/>
    <property type="match status" value="1"/>
</dbReference>
<keyword evidence="2" id="KW-0479">Metal-binding</keyword>
<dbReference type="SUPFAM" id="SSF55447">
    <property type="entry name" value="CO dehydrogenase flavoprotein C-terminal domain-like"/>
    <property type="match status" value="1"/>
</dbReference>
<dbReference type="RefSeq" id="WP_225251178.1">
    <property type="nucleotide sequence ID" value="NZ_JAIWIU010000105.1"/>
</dbReference>
<feature type="domain" description="2Fe-2S ferredoxin-type" evidence="6">
    <location>
        <begin position="1"/>
        <end position="86"/>
    </location>
</feature>
<dbReference type="CDD" id="cd00207">
    <property type="entry name" value="fer2"/>
    <property type="match status" value="1"/>
</dbReference>
<dbReference type="Pfam" id="PF03450">
    <property type="entry name" value="CO_deh_flav_C"/>
    <property type="match status" value="1"/>
</dbReference>
<dbReference type="InterPro" id="IPR012175">
    <property type="entry name" value="Xanth_DH_ssu_bac"/>
</dbReference>
<evidence type="ECO:0000256" key="1">
    <source>
        <dbReference type="ARBA" id="ARBA00022630"/>
    </source>
</evidence>
<evidence type="ECO:0000256" key="4">
    <source>
        <dbReference type="ARBA" id="ARBA00023002"/>
    </source>
</evidence>
<dbReference type="InterPro" id="IPR016166">
    <property type="entry name" value="FAD-bd_PCMH"/>
</dbReference>
<evidence type="ECO:0000259" key="6">
    <source>
        <dbReference type="PROSITE" id="PS51085"/>
    </source>
</evidence>
<dbReference type="Gene3D" id="3.30.390.50">
    <property type="entry name" value="CO dehydrogenase flavoprotein, C-terminal domain"/>
    <property type="match status" value="1"/>
</dbReference>
<accession>A0ABS7YP57</accession>
<name>A0ABS7YP57_9VIBR</name>
<feature type="domain" description="FAD-binding PCMH-type" evidence="7">
    <location>
        <begin position="179"/>
        <end position="352"/>
    </location>
</feature>
<dbReference type="InterPro" id="IPR012675">
    <property type="entry name" value="Beta-grasp_dom_sf"/>
</dbReference>
<dbReference type="SUPFAM" id="SSF54292">
    <property type="entry name" value="2Fe-2S ferredoxin-like"/>
    <property type="match status" value="1"/>
</dbReference>
<evidence type="ECO:0000313" key="8">
    <source>
        <dbReference type="EMBL" id="MCA2017446.1"/>
    </source>
</evidence>
<evidence type="ECO:0000256" key="5">
    <source>
        <dbReference type="ARBA" id="ARBA00023004"/>
    </source>
</evidence>
<dbReference type="InterPro" id="IPR002888">
    <property type="entry name" value="2Fe-2S-bd"/>
</dbReference>
<dbReference type="Pfam" id="PF01799">
    <property type="entry name" value="Fer2_2"/>
    <property type="match status" value="1"/>
</dbReference>
<dbReference type="InterPro" id="IPR016167">
    <property type="entry name" value="FAD-bd_PCMH_sub1"/>
</dbReference>
<dbReference type="InterPro" id="IPR036318">
    <property type="entry name" value="FAD-bd_PCMH-like_sf"/>
</dbReference>
<reference evidence="9" key="1">
    <citation type="submission" date="2023-07" db="EMBL/GenBank/DDBJ databases">
        <title>Molecular identification of indigenous halophilic bacteria isolated from red sea cost, biodegradation of synthetic dyes and assessment of degraded metabolite toxicity.</title>
        <authorList>
            <person name="Chaieb K."/>
            <person name="Altayb H.N."/>
        </authorList>
    </citation>
    <scope>NUCLEOTIDE SEQUENCE [LARGE SCALE GENOMIC DNA]</scope>
    <source>
        <strain evidence="9">K20</strain>
    </source>
</reference>
<comment type="caution">
    <text evidence="8">The sequence shown here is derived from an EMBL/GenBank/DDBJ whole genome shotgun (WGS) entry which is preliminary data.</text>
</comment>
<dbReference type="EC" id="1.17.1.4" evidence="8"/>
<keyword evidence="5" id="KW-0408">Iron</keyword>
<dbReference type="EMBL" id="JAIWIU010000105">
    <property type="protein sequence ID" value="MCA2017446.1"/>
    <property type="molecule type" value="Genomic_DNA"/>
</dbReference>
<dbReference type="Pfam" id="PF00111">
    <property type="entry name" value="Fer2"/>
    <property type="match status" value="1"/>
</dbReference>
<organism evidence="8 9">
    <name type="scientific">Vibrio tritonius</name>
    <dbReference type="NCBI Taxonomy" id="1435069"/>
    <lineage>
        <taxon>Bacteria</taxon>
        <taxon>Pseudomonadati</taxon>
        <taxon>Pseudomonadota</taxon>
        <taxon>Gammaproteobacteria</taxon>
        <taxon>Vibrionales</taxon>
        <taxon>Vibrionaceae</taxon>
        <taxon>Vibrio</taxon>
    </lineage>
</organism>
<dbReference type="InterPro" id="IPR005107">
    <property type="entry name" value="CO_DH_flav_C"/>
</dbReference>
<dbReference type="InterPro" id="IPR036884">
    <property type="entry name" value="2Fe-2S-bd_dom_sf"/>
</dbReference>
<dbReference type="InterPro" id="IPR016208">
    <property type="entry name" value="Ald_Oxase/xanthine_DH-like"/>
</dbReference>
<dbReference type="NCBIfam" id="TIGR02963">
    <property type="entry name" value="xanthine_xdhA"/>
    <property type="match status" value="1"/>
</dbReference>
<sequence>MLEIMINSEIVQIERASADTMLLTYLREQQQMTGSKEGCGSGDCGACTVVLVSLDNQEELTFHQINSCITPLHSLHGKQVITVEFLNQQGSLHPIQQRLIDAHGSQCGFCTPGFMMSLYTLSKQTQLTSEPVDYLAGNLCRCTGYGPIIDVANSLMEKPINDPLSASFEDSLLWMKTVKPLVSNRYYLPQTRADLRSLRNAHPNAQLIAGGTDLSLTVTQQWQPLESLIDVSQVDDLTSISESSQGWRIGASVSLHDIHQWLKIHFPSAQELFHRIGSMSIRHRATIGGSLGHASPIGDIAPLLLSLDASIELDDGDIKQTIAAQDFFFGYRQTVLKPTQWISAVHLPKLQRNEKHAIYKVSKRFEDDISTVCIAIKVRFDKYGTISQCAIGAGGIADRPVRLSAVEQVLINQPFTAHSLSLAQQAVEKTVHPLTDVRGSAKYRVLLVQNLLQRFYLNLQQIPTRLVHHA</sequence>
<keyword evidence="1" id="KW-0285">Flavoprotein</keyword>
<dbReference type="PANTHER" id="PTHR45444">
    <property type="entry name" value="XANTHINE DEHYDROGENASE"/>
    <property type="match status" value="1"/>
</dbReference>
<dbReference type="SMART" id="SM01092">
    <property type="entry name" value="CO_deh_flav_C"/>
    <property type="match status" value="1"/>
</dbReference>
<dbReference type="PIRSF" id="PIRSF036557">
    <property type="entry name" value="XdhA_RC"/>
    <property type="match status" value="1"/>
</dbReference>